<evidence type="ECO:0000256" key="2">
    <source>
        <dbReference type="ARBA" id="ARBA00022737"/>
    </source>
</evidence>
<dbReference type="EMBL" id="CAKKLH010000303">
    <property type="protein sequence ID" value="CAH0110422.1"/>
    <property type="molecule type" value="Genomic_DNA"/>
</dbReference>
<dbReference type="Pfam" id="PF25460">
    <property type="entry name" value="Beta-prop_Aladin"/>
    <property type="match status" value="1"/>
</dbReference>
<keyword evidence="1 3" id="KW-0853">WD repeat</keyword>
<dbReference type="Proteomes" id="UP000789390">
    <property type="component" value="Unassembled WGS sequence"/>
</dbReference>
<reference evidence="5" key="1">
    <citation type="submission" date="2021-11" db="EMBL/GenBank/DDBJ databases">
        <authorList>
            <person name="Schell T."/>
        </authorList>
    </citation>
    <scope>NUCLEOTIDE SEQUENCE</scope>
    <source>
        <strain evidence="5">M5</strain>
    </source>
</reference>
<dbReference type="AlphaFoldDB" id="A0A8J2WMJ8"/>
<dbReference type="Gene3D" id="2.130.10.10">
    <property type="entry name" value="YVTN repeat-like/Quinoprotein amine dehydrogenase"/>
    <property type="match status" value="1"/>
</dbReference>
<dbReference type="PROSITE" id="PS00678">
    <property type="entry name" value="WD_REPEATS_1"/>
    <property type="match status" value="1"/>
</dbReference>
<dbReference type="SUPFAM" id="SSF101908">
    <property type="entry name" value="Putative isomerase YbhE"/>
    <property type="match status" value="1"/>
</dbReference>
<organism evidence="5 6">
    <name type="scientific">Daphnia galeata</name>
    <dbReference type="NCBI Taxonomy" id="27404"/>
    <lineage>
        <taxon>Eukaryota</taxon>
        <taxon>Metazoa</taxon>
        <taxon>Ecdysozoa</taxon>
        <taxon>Arthropoda</taxon>
        <taxon>Crustacea</taxon>
        <taxon>Branchiopoda</taxon>
        <taxon>Diplostraca</taxon>
        <taxon>Cladocera</taxon>
        <taxon>Anomopoda</taxon>
        <taxon>Daphniidae</taxon>
        <taxon>Daphnia</taxon>
    </lineage>
</organism>
<dbReference type="InterPro" id="IPR019775">
    <property type="entry name" value="WD40_repeat_CS"/>
</dbReference>
<name>A0A8J2WMJ8_9CRUS</name>
<keyword evidence="6" id="KW-1185">Reference proteome</keyword>
<evidence type="ECO:0000256" key="1">
    <source>
        <dbReference type="ARBA" id="ARBA00022574"/>
    </source>
</evidence>
<comment type="caution">
    <text evidence="5">The sequence shown here is derived from an EMBL/GenBank/DDBJ whole genome shotgun (WGS) entry which is preliminary data.</text>
</comment>
<dbReference type="InterPro" id="IPR015943">
    <property type="entry name" value="WD40/YVTN_repeat-like_dom_sf"/>
</dbReference>
<dbReference type="InterPro" id="IPR057403">
    <property type="entry name" value="Beta-prop_Aladin"/>
</dbReference>
<dbReference type="PANTHER" id="PTHR14494:SF0">
    <property type="entry name" value="ALADIN"/>
    <property type="match status" value="1"/>
</dbReference>
<dbReference type="SMART" id="SM00320">
    <property type="entry name" value="WD40"/>
    <property type="match status" value="4"/>
</dbReference>
<dbReference type="PANTHER" id="PTHR14494">
    <property type="entry name" value="ALADIN/ADRACALIN/AAAS"/>
    <property type="match status" value="1"/>
</dbReference>
<evidence type="ECO:0000313" key="6">
    <source>
        <dbReference type="Proteomes" id="UP000789390"/>
    </source>
</evidence>
<dbReference type="GO" id="GO:0006913">
    <property type="term" value="P:nucleocytoplasmic transport"/>
    <property type="evidence" value="ECO:0007669"/>
    <property type="project" value="TreeGrafter"/>
</dbReference>
<feature type="domain" description="Aladin seven-bladed propeller" evidence="4">
    <location>
        <begin position="131"/>
        <end position="459"/>
    </location>
</feature>
<dbReference type="GO" id="GO:0005643">
    <property type="term" value="C:nuclear pore"/>
    <property type="evidence" value="ECO:0007669"/>
    <property type="project" value="TreeGrafter"/>
</dbReference>
<proteinExistence type="predicted"/>
<feature type="repeat" description="WD" evidence="3">
    <location>
        <begin position="233"/>
        <end position="275"/>
    </location>
</feature>
<evidence type="ECO:0000256" key="3">
    <source>
        <dbReference type="PROSITE-ProRule" id="PRU00221"/>
    </source>
</evidence>
<keyword evidence="2" id="KW-0677">Repeat</keyword>
<gene>
    <name evidence="5" type="ORF">DGAL_LOCUS13989</name>
</gene>
<dbReference type="PROSITE" id="PS50082">
    <property type="entry name" value="WD_REPEATS_2"/>
    <property type="match status" value="1"/>
</dbReference>
<dbReference type="OrthoDB" id="411991at2759"/>
<evidence type="ECO:0000313" key="5">
    <source>
        <dbReference type="EMBL" id="CAH0110422.1"/>
    </source>
</evidence>
<sequence>MSSQLIGMESFREFNSFSTEDFVHKDLSKTHEEIQLPKVNINVPVLPPTKFPRNEAALAFIPIKDDEKITVWKQFLFIWRTQGIYQALELLSQTDLNKCSANKMTYGLLRLWKTAKAIQSVVMPLSSVSSSVHTIAMFSHTKDWSTSPVRFLAWHPHCNKLAVATRDDTVLVYTGSTSVPVVVRHSSQKDISSLAWRPLCSAQLAVGCALGVALWSVDPASLGTRPSASCLTHLPHPTSVNTVGWDPQGKYLASGSAKDSSLYIWNVENREATLLQKIRGGGYTFLTWSPTGDRLLAGTPGNVFKIWETRTWSAEIWDVMEGHVMAAAWSPCGTKAIFADSVQPTLYCVSKSSPTKAATVVADFTETQYLTEETERFGGLVQDLVWDPRGERLAVIFRTTNYVALFRTRYSPTLSFFPCGVLKGELDELASTIQFKPDFENGALLTVGWSSGRIQHVPFSFLPQHLET</sequence>
<dbReference type="InterPro" id="IPR001680">
    <property type="entry name" value="WD40_rpt"/>
</dbReference>
<evidence type="ECO:0000259" key="4">
    <source>
        <dbReference type="Pfam" id="PF25460"/>
    </source>
</evidence>
<accession>A0A8J2WMJ8</accession>
<protein>
    <recommendedName>
        <fullName evidence="4">Aladin seven-bladed propeller domain-containing protein</fullName>
    </recommendedName>
</protein>
<dbReference type="InterPro" id="IPR045139">
    <property type="entry name" value="Aladin"/>
</dbReference>